<protein>
    <submittedName>
        <fullName evidence="1">Uncharacterized protein</fullName>
    </submittedName>
</protein>
<accession>A0A2P2PNL9</accession>
<dbReference type="EMBL" id="GGEC01075801">
    <property type="protein sequence ID" value="MBX56285.1"/>
    <property type="molecule type" value="Transcribed_RNA"/>
</dbReference>
<proteinExistence type="predicted"/>
<organism evidence="1">
    <name type="scientific">Rhizophora mucronata</name>
    <name type="common">Asiatic mangrove</name>
    <dbReference type="NCBI Taxonomy" id="61149"/>
    <lineage>
        <taxon>Eukaryota</taxon>
        <taxon>Viridiplantae</taxon>
        <taxon>Streptophyta</taxon>
        <taxon>Embryophyta</taxon>
        <taxon>Tracheophyta</taxon>
        <taxon>Spermatophyta</taxon>
        <taxon>Magnoliopsida</taxon>
        <taxon>eudicotyledons</taxon>
        <taxon>Gunneridae</taxon>
        <taxon>Pentapetalae</taxon>
        <taxon>rosids</taxon>
        <taxon>fabids</taxon>
        <taxon>Malpighiales</taxon>
        <taxon>Rhizophoraceae</taxon>
        <taxon>Rhizophora</taxon>
    </lineage>
</organism>
<evidence type="ECO:0000313" key="1">
    <source>
        <dbReference type="EMBL" id="MBX56285.1"/>
    </source>
</evidence>
<dbReference type="AlphaFoldDB" id="A0A2P2PNL9"/>
<name>A0A2P2PNL9_RHIMU</name>
<reference evidence="1" key="1">
    <citation type="submission" date="2018-02" db="EMBL/GenBank/DDBJ databases">
        <title>Rhizophora mucronata_Transcriptome.</title>
        <authorList>
            <person name="Meera S.P."/>
            <person name="Sreeshan A."/>
            <person name="Augustine A."/>
        </authorList>
    </citation>
    <scope>NUCLEOTIDE SEQUENCE</scope>
    <source>
        <tissue evidence="1">Leaf</tissue>
    </source>
</reference>
<sequence length="43" mass="5278">MFLTCTRNFFWSYPCRNSIFSRFLFWVFGQVGSDEYVHYLPNT</sequence>